<dbReference type="InterPro" id="IPR050228">
    <property type="entry name" value="Carboxylesterase_BioH"/>
</dbReference>
<gene>
    <name evidence="2" type="ORF">A4R43_22645</name>
</gene>
<dbReference type="PANTHER" id="PTHR43194">
    <property type="entry name" value="HYDROLASE ALPHA/BETA FOLD FAMILY"/>
    <property type="match status" value="1"/>
</dbReference>
<evidence type="ECO:0000313" key="3">
    <source>
        <dbReference type="Proteomes" id="UP000250434"/>
    </source>
</evidence>
<evidence type="ECO:0000313" key="2">
    <source>
        <dbReference type="EMBL" id="AXB44947.1"/>
    </source>
</evidence>
<dbReference type="PANTHER" id="PTHR43194:SF2">
    <property type="entry name" value="PEROXISOMAL MEMBRANE PROTEIN LPX1"/>
    <property type="match status" value="1"/>
</dbReference>
<evidence type="ECO:0000259" key="1">
    <source>
        <dbReference type="Pfam" id="PF12697"/>
    </source>
</evidence>
<dbReference type="EMBL" id="CP015163">
    <property type="protein sequence ID" value="AXB44947.1"/>
    <property type="molecule type" value="Genomic_DNA"/>
</dbReference>
<dbReference type="Proteomes" id="UP000250434">
    <property type="component" value="Chromosome"/>
</dbReference>
<dbReference type="Pfam" id="PF12697">
    <property type="entry name" value="Abhydrolase_6"/>
    <property type="match status" value="1"/>
</dbReference>
<dbReference type="InterPro" id="IPR029058">
    <property type="entry name" value="AB_hydrolase_fold"/>
</dbReference>
<dbReference type="RefSeq" id="WP_113694209.1">
    <property type="nucleotide sequence ID" value="NZ_CP015163.1"/>
</dbReference>
<protein>
    <submittedName>
        <fullName evidence="2">Alpha/beta hydrolase</fullName>
    </submittedName>
</protein>
<proteinExistence type="predicted"/>
<dbReference type="GO" id="GO:0016787">
    <property type="term" value="F:hydrolase activity"/>
    <property type="evidence" value="ECO:0007669"/>
    <property type="project" value="UniProtKB-KW"/>
</dbReference>
<keyword evidence="3" id="KW-1185">Reference proteome</keyword>
<dbReference type="OrthoDB" id="3810256at2"/>
<keyword evidence="2" id="KW-0378">Hydrolase</keyword>
<dbReference type="AlphaFoldDB" id="A0A344LA73"/>
<dbReference type="InterPro" id="IPR000073">
    <property type="entry name" value="AB_hydrolase_1"/>
</dbReference>
<accession>A0A344LA73</accession>
<reference evidence="2 3" key="1">
    <citation type="submission" date="2016-04" db="EMBL/GenBank/DDBJ databases">
        <title>Complete genome sequence and analysis of deep-sea sediment isolate, Amycolatopsis sp. WP1.</title>
        <authorList>
            <person name="Wang H."/>
            <person name="Chen S."/>
            <person name="Wu Q."/>
        </authorList>
    </citation>
    <scope>NUCLEOTIDE SEQUENCE [LARGE SCALE GENOMIC DNA]</scope>
    <source>
        <strain evidence="2 3">WP1</strain>
    </source>
</reference>
<sequence>MNRPDTIVLIHGLWMTPLSWQNWLERYEKAGYTVLAPAWPGAEGDIEDVRRDPSKLNGLGVTEVADHYERLIRQLDRPPILVGHSFGGTIVQVLLSRGLGAAGVALDPAPIKGVLRLPVSSIRSSLPVLKNPANRGRTVGLTPEQFHYGFANTLNAADSRQAWERFHIPAPGRPLFQAAFANFNPNAATKVDLRKPDRAPLLLVAGGSDRIVPPSLVREAHHRYRRSPAVTEYVEFAGRSHFIAGEPGWEEVADHVLDWAVRQTA</sequence>
<name>A0A344LA73_9PSEU</name>
<dbReference type="SUPFAM" id="SSF53474">
    <property type="entry name" value="alpha/beta-Hydrolases"/>
    <property type="match status" value="1"/>
</dbReference>
<organism evidence="2 3">
    <name type="scientific">Amycolatopsis albispora</name>
    <dbReference type="NCBI Taxonomy" id="1804986"/>
    <lineage>
        <taxon>Bacteria</taxon>
        <taxon>Bacillati</taxon>
        <taxon>Actinomycetota</taxon>
        <taxon>Actinomycetes</taxon>
        <taxon>Pseudonocardiales</taxon>
        <taxon>Pseudonocardiaceae</taxon>
        <taxon>Amycolatopsis</taxon>
    </lineage>
</organism>
<dbReference type="Gene3D" id="3.40.50.1820">
    <property type="entry name" value="alpha/beta hydrolase"/>
    <property type="match status" value="1"/>
</dbReference>
<feature type="domain" description="AB hydrolase-1" evidence="1">
    <location>
        <begin position="7"/>
        <end position="254"/>
    </location>
</feature>
<dbReference type="KEGG" id="aab:A4R43_22645"/>